<proteinExistence type="inferred from homology"/>
<protein>
    <recommendedName>
        <fullName evidence="7">Dihydrolipoamide acetyltransferase component of pyruvate dehydrogenase complex</fullName>
        <ecNumber evidence="7">2.3.1.-</ecNumber>
    </recommendedName>
</protein>
<dbReference type="GO" id="GO:0031405">
    <property type="term" value="F:lipoic acid binding"/>
    <property type="evidence" value="ECO:0007669"/>
    <property type="project" value="TreeGrafter"/>
</dbReference>
<evidence type="ECO:0000313" key="11">
    <source>
        <dbReference type="EMBL" id="SHK18349.1"/>
    </source>
</evidence>
<comment type="subunit">
    <text evidence="3">Forms a 24-polypeptide structural core with octahedral symmetry.</text>
</comment>
<keyword evidence="11" id="KW-0670">Pyruvate</keyword>
<dbReference type="GO" id="GO:0005737">
    <property type="term" value="C:cytoplasm"/>
    <property type="evidence" value="ECO:0007669"/>
    <property type="project" value="TreeGrafter"/>
</dbReference>
<dbReference type="CDD" id="cd06849">
    <property type="entry name" value="lipoyl_domain"/>
    <property type="match status" value="1"/>
</dbReference>
<evidence type="ECO:0000259" key="9">
    <source>
        <dbReference type="PROSITE" id="PS50968"/>
    </source>
</evidence>
<dbReference type="InterPro" id="IPR036625">
    <property type="entry name" value="E3-bd_dom_sf"/>
</dbReference>
<dbReference type="PANTHER" id="PTHR43178:SF5">
    <property type="entry name" value="LIPOAMIDE ACYLTRANSFERASE COMPONENT OF BRANCHED-CHAIN ALPHA-KETO ACID DEHYDROGENASE COMPLEX, MITOCHONDRIAL"/>
    <property type="match status" value="1"/>
</dbReference>
<dbReference type="InterPro" id="IPR000089">
    <property type="entry name" value="Biotin_lipoyl"/>
</dbReference>
<dbReference type="AlphaFoldDB" id="A0A1M6QDL9"/>
<dbReference type="PROSITE" id="PS00189">
    <property type="entry name" value="LIPOYL"/>
    <property type="match status" value="1"/>
</dbReference>
<dbReference type="InterPro" id="IPR004167">
    <property type="entry name" value="PSBD"/>
</dbReference>
<feature type="region of interest" description="Disordered" evidence="8">
    <location>
        <begin position="79"/>
        <end position="114"/>
    </location>
</feature>
<evidence type="ECO:0000256" key="1">
    <source>
        <dbReference type="ARBA" id="ARBA00001938"/>
    </source>
</evidence>
<dbReference type="InterPro" id="IPR050743">
    <property type="entry name" value="2-oxoacid_DH_E2_comp"/>
</dbReference>
<evidence type="ECO:0000313" key="12">
    <source>
        <dbReference type="Proteomes" id="UP000183982"/>
    </source>
</evidence>
<dbReference type="PROSITE" id="PS51826">
    <property type="entry name" value="PSBD"/>
    <property type="match status" value="1"/>
</dbReference>
<dbReference type="Pfam" id="PF00364">
    <property type="entry name" value="Biotin_lipoyl"/>
    <property type="match status" value="1"/>
</dbReference>
<dbReference type="SUPFAM" id="SSF52777">
    <property type="entry name" value="CoA-dependent acyltransferases"/>
    <property type="match status" value="1"/>
</dbReference>
<evidence type="ECO:0000256" key="8">
    <source>
        <dbReference type="SAM" id="MobiDB-lite"/>
    </source>
</evidence>
<gene>
    <name evidence="11" type="ORF">SAMN05444000_12118</name>
</gene>
<dbReference type="InterPro" id="IPR003016">
    <property type="entry name" value="2-oxoA_DH_lipoyl-BS"/>
</dbReference>
<dbReference type="EC" id="2.3.1.-" evidence="7"/>
<feature type="domain" description="Lipoyl-binding" evidence="9">
    <location>
        <begin position="1"/>
        <end position="71"/>
    </location>
</feature>
<dbReference type="Gene3D" id="4.10.320.10">
    <property type="entry name" value="E3-binding domain"/>
    <property type="match status" value="1"/>
</dbReference>
<dbReference type="InterPro" id="IPR001078">
    <property type="entry name" value="2-oxoacid_DH_actylTfrase"/>
</dbReference>
<evidence type="ECO:0000256" key="4">
    <source>
        <dbReference type="ARBA" id="ARBA00022679"/>
    </source>
</evidence>
<evidence type="ECO:0000256" key="5">
    <source>
        <dbReference type="ARBA" id="ARBA00022823"/>
    </source>
</evidence>
<feature type="domain" description="Peripheral subunit-binding (PSBD)" evidence="10">
    <location>
        <begin position="113"/>
        <end position="150"/>
    </location>
</feature>
<dbReference type="PANTHER" id="PTHR43178">
    <property type="entry name" value="DIHYDROLIPOAMIDE ACETYLTRANSFERASE COMPONENT OF PYRUVATE DEHYDROGENASE COMPLEX"/>
    <property type="match status" value="1"/>
</dbReference>
<organism evidence="11 12">
    <name type="scientific">Shimia gijangensis</name>
    <dbReference type="NCBI Taxonomy" id="1470563"/>
    <lineage>
        <taxon>Bacteria</taxon>
        <taxon>Pseudomonadati</taxon>
        <taxon>Pseudomonadota</taxon>
        <taxon>Alphaproteobacteria</taxon>
        <taxon>Rhodobacterales</taxon>
        <taxon>Roseobacteraceae</taxon>
    </lineage>
</organism>
<keyword evidence="12" id="KW-1185">Reference proteome</keyword>
<dbReference type="GO" id="GO:0016407">
    <property type="term" value="F:acetyltransferase activity"/>
    <property type="evidence" value="ECO:0007669"/>
    <property type="project" value="TreeGrafter"/>
</dbReference>
<keyword evidence="5 7" id="KW-0450">Lipoyl</keyword>
<dbReference type="Gene3D" id="3.30.559.10">
    <property type="entry name" value="Chloramphenicol acetyltransferase-like domain"/>
    <property type="match status" value="1"/>
</dbReference>
<dbReference type="PROSITE" id="PS50968">
    <property type="entry name" value="BIOTINYL_LIPOYL"/>
    <property type="match status" value="1"/>
</dbReference>
<evidence type="ECO:0000256" key="3">
    <source>
        <dbReference type="ARBA" id="ARBA00011484"/>
    </source>
</evidence>
<name>A0A1M6QDL9_9RHOB</name>
<evidence type="ECO:0000256" key="6">
    <source>
        <dbReference type="ARBA" id="ARBA00023315"/>
    </source>
</evidence>
<accession>A0A1M6QDL9</accession>
<comment type="cofactor">
    <cofactor evidence="1 7">
        <name>(R)-lipoate</name>
        <dbReference type="ChEBI" id="CHEBI:83088"/>
    </cofactor>
</comment>
<comment type="similarity">
    <text evidence="2 7">Belongs to the 2-oxoacid dehydrogenase family.</text>
</comment>
<dbReference type="STRING" id="1470563.SAMN05444000_12118"/>
<dbReference type="SUPFAM" id="SSF47005">
    <property type="entry name" value="Peripheral subunit-binding domain of 2-oxo acid dehydrogenase complex"/>
    <property type="match status" value="1"/>
</dbReference>
<dbReference type="Gene3D" id="2.40.50.100">
    <property type="match status" value="1"/>
</dbReference>
<dbReference type="SUPFAM" id="SSF51230">
    <property type="entry name" value="Single hybrid motif"/>
    <property type="match status" value="1"/>
</dbReference>
<dbReference type="EMBL" id="FQZQ01000021">
    <property type="protein sequence ID" value="SHK18349.1"/>
    <property type="molecule type" value="Genomic_DNA"/>
</dbReference>
<evidence type="ECO:0000259" key="10">
    <source>
        <dbReference type="PROSITE" id="PS51826"/>
    </source>
</evidence>
<dbReference type="Pfam" id="PF00198">
    <property type="entry name" value="2-oxoacid_dh"/>
    <property type="match status" value="1"/>
</dbReference>
<dbReference type="InterPro" id="IPR011053">
    <property type="entry name" value="Single_hybrid_motif"/>
</dbReference>
<evidence type="ECO:0000256" key="7">
    <source>
        <dbReference type="RuleBase" id="RU003423"/>
    </source>
</evidence>
<evidence type="ECO:0000256" key="2">
    <source>
        <dbReference type="ARBA" id="ARBA00007317"/>
    </source>
</evidence>
<reference evidence="12" key="1">
    <citation type="submission" date="2016-11" db="EMBL/GenBank/DDBJ databases">
        <authorList>
            <person name="Varghese N."/>
            <person name="Submissions S."/>
        </authorList>
    </citation>
    <scope>NUCLEOTIDE SEQUENCE [LARGE SCALE GENOMIC DNA]</scope>
    <source>
        <strain evidence="12">DSM 100564</strain>
    </source>
</reference>
<dbReference type="InterPro" id="IPR023213">
    <property type="entry name" value="CAT-like_dom_sf"/>
</dbReference>
<dbReference type="Proteomes" id="UP000183982">
    <property type="component" value="Unassembled WGS sequence"/>
</dbReference>
<keyword evidence="4 7" id="KW-0808">Transferase</keyword>
<keyword evidence="6 7" id="KW-0012">Acyltransferase</keyword>
<dbReference type="Pfam" id="PF02817">
    <property type="entry name" value="E3_binding"/>
    <property type="match status" value="1"/>
</dbReference>
<sequence length="382" mass="39817">MPSLGSDMEAGTLVEWLVQPGDTVARGDVVAVVETQKGAIEIECFEAGEVLELIAGIGQTLPVGEPLAHIGVPGVGPGAGTEVPAETRPAKATPATVKHETPPQFHASSQGGRASPAARLAAQEAGIDIASVAGTGPGEAVVLADVEGVGQSQARRPPAADGISEMRKAIAAAMTRSKREIPHFYVSHNIETQRISDWLAARNADKPPTKRVLSGAVFVKAAALAARTVPAMNGSYHEDGFHASKQVNVGIAISLRGGGLVAPALSDVDRLSLDEVMAGMRDLVTRARAGRLLASEFTRGTFTVSSLGAGGAEEMTGVIFPPQVALLGIGSPNIRPWVADDRVEPREVTKFVLSADHRACDGRQASKFMLELESRLSKSELL</sequence>
<dbReference type="RefSeq" id="WP_245815197.1">
    <property type="nucleotide sequence ID" value="NZ_FQZQ01000021.1"/>
</dbReference>